<dbReference type="EMBL" id="AP028947">
    <property type="protein sequence ID" value="BET26215.1"/>
    <property type="molecule type" value="Genomic_DNA"/>
</dbReference>
<accession>A0AA86MEP9</accession>
<dbReference type="InterPro" id="IPR000847">
    <property type="entry name" value="LysR_HTH_N"/>
</dbReference>
<evidence type="ECO:0000259" key="5">
    <source>
        <dbReference type="PROSITE" id="PS50931"/>
    </source>
</evidence>
<dbReference type="PANTHER" id="PTHR30126">
    <property type="entry name" value="HTH-TYPE TRANSCRIPTIONAL REGULATOR"/>
    <property type="match status" value="1"/>
</dbReference>
<evidence type="ECO:0000313" key="7">
    <source>
        <dbReference type="Proteomes" id="UP001329151"/>
    </source>
</evidence>
<dbReference type="SUPFAM" id="SSF46785">
    <property type="entry name" value="Winged helix' DNA-binding domain"/>
    <property type="match status" value="1"/>
</dbReference>
<dbReference type="GO" id="GO:0000976">
    <property type="term" value="F:transcription cis-regulatory region binding"/>
    <property type="evidence" value="ECO:0007669"/>
    <property type="project" value="TreeGrafter"/>
</dbReference>
<dbReference type="InterPro" id="IPR036388">
    <property type="entry name" value="WH-like_DNA-bd_sf"/>
</dbReference>
<evidence type="ECO:0000313" key="6">
    <source>
        <dbReference type="EMBL" id="BET26215.1"/>
    </source>
</evidence>
<dbReference type="PROSITE" id="PS50931">
    <property type="entry name" value="HTH_LYSR"/>
    <property type="match status" value="1"/>
</dbReference>
<comment type="similarity">
    <text evidence="1">Belongs to the LysR transcriptional regulatory family.</text>
</comment>
<dbReference type="PANTHER" id="PTHR30126:SF5">
    <property type="entry name" value="HTH-TYPE TRANSCRIPTIONAL ACTIVATOR CMPR"/>
    <property type="match status" value="1"/>
</dbReference>
<organism evidence="6 7">
    <name type="scientific">Limnobacter thiooxidans</name>
    <dbReference type="NCBI Taxonomy" id="131080"/>
    <lineage>
        <taxon>Bacteria</taxon>
        <taxon>Pseudomonadati</taxon>
        <taxon>Pseudomonadota</taxon>
        <taxon>Betaproteobacteria</taxon>
        <taxon>Burkholderiales</taxon>
        <taxon>Burkholderiaceae</taxon>
        <taxon>Limnobacter</taxon>
    </lineage>
</organism>
<keyword evidence="4" id="KW-0804">Transcription</keyword>
<dbReference type="RefSeq" id="WP_130556295.1">
    <property type="nucleotide sequence ID" value="NZ_AP028947.1"/>
</dbReference>
<reference evidence="6 7" key="1">
    <citation type="submission" date="2023-10" db="EMBL/GenBank/DDBJ databases">
        <title>Complete Genome Sequence of Limnobacter thiooxidans CS-K2T, Isolated from freshwater lake sediments in Bavaria, Germany.</title>
        <authorList>
            <person name="Naruki M."/>
            <person name="Watanabe A."/>
            <person name="Warashina T."/>
            <person name="Morita T."/>
            <person name="Arakawa K."/>
        </authorList>
    </citation>
    <scope>NUCLEOTIDE SEQUENCE [LARGE SCALE GENOMIC DNA]</scope>
    <source>
        <strain evidence="6 7">CS-K2</strain>
    </source>
</reference>
<feature type="domain" description="HTH lysR-type" evidence="5">
    <location>
        <begin position="3"/>
        <end position="60"/>
    </location>
</feature>
<dbReference type="InterPro" id="IPR005119">
    <property type="entry name" value="LysR_subst-bd"/>
</dbReference>
<dbReference type="GO" id="GO:0003700">
    <property type="term" value="F:DNA-binding transcription factor activity"/>
    <property type="evidence" value="ECO:0007669"/>
    <property type="project" value="InterPro"/>
</dbReference>
<sequence length="302" mass="33668">MNLTLRQLHLFTALARLKSLTAVARHFHVTQPTVSMQMKELSESVGLPLYEVIGKAIFLTPAGIELEATARAMLNELEGFQQRIDDIKGFRRGKLTVAVVSTAEYFVPGLLGDFCARYPEVDIALEVLNRNGVVQRLEHNLDDLYIMSKPPANLDVEAKAFMTNSLQVVAPLGHPLAQRKRIKHTELTRYPFILRERGSGTRLACDSHFEQLGFEPVVRLELGSNEAIKQAVQAGMGLAVLSEHALNAGSATQDLTTLNVQSFPIHANWYTVRPNGKRPSPVAADFWRYLNVELKKGRSQKN</sequence>
<keyword evidence="2" id="KW-0805">Transcription regulation</keyword>
<evidence type="ECO:0000256" key="3">
    <source>
        <dbReference type="ARBA" id="ARBA00023125"/>
    </source>
</evidence>
<evidence type="ECO:0000256" key="1">
    <source>
        <dbReference type="ARBA" id="ARBA00009437"/>
    </source>
</evidence>
<gene>
    <name evidence="6" type="ORF">RGQ30_17160</name>
</gene>
<dbReference type="SUPFAM" id="SSF53850">
    <property type="entry name" value="Periplasmic binding protein-like II"/>
    <property type="match status" value="1"/>
</dbReference>
<dbReference type="Proteomes" id="UP001329151">
    <property type="component" value="Chromosome"/>
</dbReference>
<keyword evidence="3" id="KW-0238">DNA-binding</keyword>
<dbReference type="Gene3D" id="1.10.10.10">
    <property type="entry name" value="Winged helix-like DNA-binding domain superfamily/Winged helix DNA-binding domain"/>
    <property type="match status" value="1"/>
</dbReference>
<dbReference type="Pfam" id="PF03466">
    <property type="entry name" value="LysR_substrate"/>
    <property type="match status" value="1"/>
</dbReference>
<dbReference type="Gene3D" id="3.40.190.290">
    <property type="match status" value="1"/>
</dbReference>
<dbReference type="CDD" id="cd08419">
    <property type="entry name" value="PBP2_CbbR_RubisCO_like"/>
    <property type="match status" value="1"/>
</dbReference>
<dbReference type="AlphaFoldDB" id="A0AA86MEP9"/>
<proteinExistence type="inferred from homology"/>
<keyword evidence="7" id="KW-1185">Reference proteome</keyword>
<evidence type="ECO:0000256" key="4">
    <source>
        <dbReference type="ARBA" id="ARBA00023163"/>
    </source>
</evidence>
<evidence type="ECO:0000256" key="2">
    <source>
        <dbReference type="ARBA" id="ARBA00023015"/>
    </source>
</evidence>
<name>A0AA86MEP9_9BURK</name>
<dbReference type="InterPro" id="IPR036390">
    <property type="entry name" value="WH_DNA-bd_sf"/>
</dbReference>
<protein>
    <submittedName>
        <fullName evidence="6">LysR family transcriptional regulator</fullName>
    </submittedName>
</protein>
<dbReference type="Pfam" id="PF00126">
    <property type="entry name" value="HTH_1"/>
    <property type="match status" value="1"/>
</dbReference>
<dbReference type="KEGG" id="lto:RGQ30_17160"/>